<organism evidence="1 2">
    <name type="scientific">Gigaspora margarita</name>
    <dbReference type="NCBI Taxonomy" id="4874"/>
    <lineage>
        <taxon>Eukaryota</taxon>
        <taxon>Fungi</taxon>
        <taxon>Fungi incertae sedis</taxon>
        <taxon>Mucoromycota</taxon>
        <taxon>Glomeromycotina</taxon>
        <taxon>Glomeromycetes</taxon>
        <taxon>Diversisporales</taxon>
        <taxon>Gigasporaceae</taxon>
        <taxon>Gigaspora</taxon>
    </lineage>
</organism>
<dbReference type="AlphaFoldDB" id="A0A8H3XBW0"/>
<comment type="caution">
    <text evidence="1">The sequence shown here is derived from an EMBL/GenBank/DDBJ whole genome shotgun (WGS) entry which is preliminary data.</text>
</comment>
<keyword evidence="2" id="KW-1185">Reference proteome</keyword>
<reference evidence="1 2" key="1">
    <citation type="journal article" date="2019" name="Environ. Microbiol.">
        <title>At the nexus of three kingdoms: the genome of the mycorrhizal fungus Gigaspora margarita provides insights into plant, endobacterial and fungal interactions.</title>
        <authorList>
            <person name="Venice F."/>
            <person name="Ghignone S."/>
            <person name="Salvioli di Fossalunga A."/>
            <person name="Amselem J."/>
            <person name="Novero M."/>
            <person name="Xianan X."/>
            <person name="Sedzielewska Toro K."/>
            <person name="Morin E."/>
            <person name="Lipzen A."/>
            <person name="Grigoriev I.V."/>
            <person name="Henrissat B."/>
            <person name="Martin F.M."/>
            <person name="Bonfante P."/>
        </authorList>
    </citation>
    <scope>NUCLEOTIDE SEQUENCE [LARGE SCALE GENOMIC DNA]</scope>
    <source>
        <strain evidence="1 2">BEG34</strain>
    </source>
</reference>
<name>A0A8H3XBW0_GIGMA</name>
<sequence>MFWYKRNFQANPYIEYTNGTKQQCLDYCDKDFDHCKNPLYNPNPKKDPNIAGPFFFIYDKSKFKNQKKDTDNNDDAYLEAVNNILNRKDINETIVKFMPKCKKWAYTLQCL</sequence>
<dbReference type="EMBL" id="WTPW01001260">
    <property type="protein sequence ID" value="KAF0445911.1"/>
    <property type="molecule type" value="Genomic_DNA"/>
</dbReference>
<accession>A0A8H3XBW0</accession>
<evidence type="ECO:0000313" key="1">
    <source>
        <dbReference type="EMBL" id="KAF0445911.1"/>
    </source>
</evidence>
<gene>
    <name evidence="1" type="ORF">F8M41_003017</name>
</gene>
<evidence type="ECO:0000313" key="2">
    <source>
        <dbReference type="Proteomes" id="UP000439903"/>
    </source>
</evidence>
<dbReference type="Proteomes" id="UP000439903">
    <property type="component" value="Unassembled WGS sequence"/>
</dbReference>
<proteinExistence type="predicted"/>
<protein>
    <submittedName>
        <fullName evidence="1">Uncharacterized protein</fullName>
    </submittedName>
</protein>